<proteinExistence type="predicted"/>
<evidence type="ECO:0000256" key="1">
    <source>
        <dbReference type="SAM" id="Phobius"/>
    </source>
</evidence>
<organism evidence="2">
    <name type="scientific">candidate division CPR3 bacterium</name>
    <dbReference type="NCBI Taxonomy" id="2268181"/>
    <lineage>
        <taxon>Bacteria</taxon>
        <taxon>Bacteria division CPR3</taxon>
    </lineage>
</organism>
<keyword evidence="1" id="KW-0472">Membrane</keyword>
<dbReference type="PANTHER" id="PTHR43649:SF12">
    <property type="entry name" value="DIACETYLCHITOBIOSE BINDING PROTEIN DASA"/>
    <property type="match status" value="1"/>
</dbReference>
<feature type="transmembrane region" description="Helical" evidence="1">
    <location>
        <begin position="35"/>
        <end position="58"/>
    </location>
</feature>
<dbReference type="EMBL" id="DRVY01000040">
    <property type="protein sequence ID" value="HHR92131.1"/>
    <property type="molecule type" value="Genomic_DNA"/>
</dbReference>
<protein>
    <submittedName>
        <fullName evidence="2">Extracellular solute-binding protein</fullName>
    </submittedName>
</protein>
<evidence type="ECO:0000313" key="2">
    <source>
        <dbReference type="EMBL" id="HHR92131.1"/>
    </source>
</evidence>
<comment type="caution">
    <text evidence="2">The sequence shown here is derived from an EMBL/GenBank/DDBJ whole genome shotgun (WGS) entry which is preliminary data.</text>
</comment>
<accession>A0A7C5USW8</accession>
<gene>
    <name evidence="2" type="ORF">ENL96_01280</name>
</gene>
<sequence length="465" mass="52616">MPPLEVNPQIQTQKQELPQNLLKPNSTFNKTPKKFIAITIAAAFTLLVIASLLALFIYSKTKNRSVNQTPQKVDLLFWGTTESEELINQIISEYAKTHQNVNIKYEKRPLDEYDEIAYTRIKSQDPSVTPDIIEIESYLVRDLLDYLSSPPPQLFTPESIEEKFFPAAKKVCSRIGTLYCVPAEFNGIVLIYNKSWLENSGITTIPNNWDDFQKTAKNLTNIVKVKEGAEEKEIITKSGACLGTGTGTNHSGEIVFLLMLQNRVPLDKWDGWKQMNSEKGVVALDFYRSFYDQKIWDESLGNSLDAFLGGKCAMTFADIKDVYTVIKSNASFQWKTTMPPQIFGQINLAQFKVLAVPKSSLHQQEAWDFVSYFLSSEVQGKIFQFEGPKAYKKIPPNRDLIHVISKDNYLSGFSEIFITSNPVIIPRYKLSTTALQKGLDESLSNNGKNDSQEIIDNVIREASKS</sequence>
<reference evidence="2" key="1">
    <citation type="journal article" date="2020" name="mSystems">
        <title>Genome- and Community-Level Interaction Insights into Carbon Utilization and Element Cycling Functions of Hydrothermarchaeota in Hydrothermal Sediment.</title>
        <authorList>
            <person name="Zhou Z."/>
            <person name="Liu Y."/>
            <person name="Xu W."/>
            <person name="Pan J."/>
            <person name="Luo Z.H."/>
            <person name="Li M."/>
        </authorList>
    </citation>
    <scope>NUCLEOTIDE SEQUENCE [LARGE SCALE GENOMIC DNA]</scope>
    <source>
        <strain evidence="2">SpSt-1042</strain>
    </source>
</reference>
<keyword evidence="1" id="KW-0812">Transmembrane</keyword>
<dbReference type="InterPro" id="IPR050490">
    <property type="entry name" value="Bact_solute-bd_prot1"/>
</dbReference>
<dbReference type="Gene3D" id="3.40.190.10">
    <property type="entry name" value="Periplasmic binding protein-like II"/>
    <property type="match status" value="1"/>
</dbReference>
<keyword evidence="1" id="KW-1133">Transmembrane helix</keyword>
<dbReference type="PANTHER" id="PTHR43649">
    <property type="entry name" value="ARABINOSE-BINDING PROTEIN-RELATED"/>
    <property type="match status" value="1"/>
</dbReference>
<dbReference type="SUPFAM" id="SSF53850">
    <property type="entry name" value="Periplasmic binding protein-like II"/>
    <property type="match status" value="1"/>
</dbReference>
<dbReference type="InterPro" id="IPR006059">
    <property type="entry name" value="SBP"/>
</dbReference>
<dbReference type="Pfam" id="PF01547">
    <property type="entry name" value="SBP_bac_1"/>
    <property type="match status" value="1"/>
</dbReference>
<dbReference type="AlphaFoldDB" id="A0A7C5USW8"/>
<name>A0A7C5USW8_UNCC3</name>